<dbReference type="SUPFAM" id="SSF49562">
    <property type="entry name" value="C2 domain (Calcium/lipid-binding domain, CaLB)"/>
    <property type="match status" value="1"/>
</dbReference>
<dbReference type="AlphaFoldDB" id="A0AAN9LQX9"/>
<dbReference type="SMART" id="SM00239">
    <property type="entry name" value="C2"/>
    <property type="match status" value="1"/>
</dbReference>
<dbReference type="CDD" id="cd04051">
    <property type="entry name" value="C2_SRC2_like"/>
    <property type="match status" value="1"/>
</dbReference>
<reference evidence="2 3" key="1">
    <citation type="submission" date="2024-01" db="EMBL/GenBank/DDBJ databases">
        <title>The genomes of 5 underutilized Papilionoideae crops provide insights into root nodulation and disease resistanc.</title>
        <authorList>
            <person name="Jiang F."/>
        </authorList>
    </citation>
    <scope>NUCLEOTIDE SEQUENCE [LARGE SCALE GENOMIC DNA]</scope>
    <source>
        <strain evidence="2">LVBAO_FW01</strain>
        <tissue evidence="2">Leaves</tissue>
    </source>
</reference>
<evidence type="ECO:0000259" key="1">
    <source>
        <dbReference type="PROSITE" id="PS50004"/>
    </source>
</evidence>
<dbReference type="EMBL" id="JAYMYQ010000004">
    <property type="protein sequence ID" value="KAK7340181.1"/>
    <property type="molecule type" value="Genomic_DNA"/>
</dbReference>
<organism evidence="2 3">
    <name type="scientific">Canavalia gladiata</name>
    <name type="common">Sword bean</name>
    <name type="synonym">Dolichos gladiatus</name>
    <dbReference type="NCBI Taxonomy" id="3824"/>
    <lineage>
        <taxon>Eukaryota</taxon>
        <taxon>Viridiplantae</taxon>
        <taxon>Streptophyta</taxon>
        <taxon>Embryophyta</taxon>
        <taxon>Tracheophyta</taxon>
        <taxon>Spermatophyta</taxon>
        <taxon>Magnoliopsida</taxon>
        <taxon>eudicotyledons</taxon>
        <taxon>Gunneridae</taxon>
        <taxon>Pentapetalae</taxon>
        <taxon>rosids</taxon>
        <taxon>fabids</taxon>
        <taxon>Fabales</taxon>
        <taxon>Fabaceae</taxon>
        <taxon>Papilionoideae</taxon>
        <taxon>50 kb inversion clade</taxon>
        <taxon>NPAAA clade</taxon>
        <taxon>indigoferoid/millettioid clade</taxon>
        <taxon>Phaseoleae</taxon>
        <taxon>Canavalia</taxon>
    </lineage>
</organism>
<name>A0AAN9LQX9_CANGL</name>
<dbReference type="PANTHER" id="PTHR32246">
    <property type="entry name" value="INGRESSION PROTEIN FIC1"/>
    <property type="match status" value="1"/>
</dbReference>
<dbReference type="GO" id="GO:0006952">
    <property type="term" value="P:defense response"/>
    <property type="evidence" value="ECO:0007669"/>
    <property type="project" value="InterPro"/>
</dbReference>
<dbReference type="PROSITE" id="PS50004">
    <property type="entry name" value="C2"/>
    <property type="match status" value="1"/>
</dbReference>
<gene>
    <name evidence="2" type="ORF">VNO77_20877</name>
</gene>
<comment type="caution">
    <text evidence="2">The sequence shown here is derived from an EMBL/GenBank/DDBJ whole genome shotgun (WGS) entry which is preliminary data.</text>
</comment>
<feature type="domain" description="C2" evidence="1">
    <location>
        <begin position="1"/>
        <end position="109"/>
    </location>
</feature>
<evidence type="ECO:0000313" key="3">
    <source>
        <dbReference type="Proteomes" id="UP001367508"/>
    </source>
</evidence>
<accession>A0AAN9LQX9</accession>
<dbReference type="PANTHER" id="PTHR32246:SF74">
    <property type="entry name" value="BON1-ASSOCIATED-LIKE PROTEIN"/>
    <property type="match status" value="1"/>
</dbReference>
<protein>
    <recommendedName>
        <fullName evidence="1">C2 domain-containing protein</fullName>
    </recommendedName>
</protein>
<sequence>MDTVTHPHTTLDLTVLSVEDLHVDPKIPTHNLYVVVRAESITSYTTAMAAEGDGGNPSWNEKFLVDLGTHARSITFELKSKTSTTVKDIGVARIAVSDFVGGDHGLKFFSYRLRDWEGRCNGVLNFSVIVNSPANVDPETEEAECSSGGDVLGILVCGNYSNASRDV</sequence>
<dbReference type="Proteomes" id="UP001367508">
    <property type="component" value="Unassembled WGS sequence"/>
</dbReference>
<dbReference type="Gene3D" id="2.60.40.150">
    <property type="entry name" value="C2 domain"/>
    <property type="match status" value="1"/>
</dbReference>
<proteinExistence type="predicted"/>
<dbReference type="InterPro" id="IPR000008">
    <property type="entry name" value="C2_dom"/>
</dbReference>
<keyword evidence="3" id="KW-1185">Reference proteome</keyword>
<dbReference type="Pfam" id="PF00168">
    <property type="entry name" value="C2"/>
    <property type="match status" value="1"/>
</dbReference>
<dbReference type="InterPro" id="IPR035892">
    <property type="entry name" value="C2_domain_sf"/>
</dbReference>
<dbReference type="InterPro" id="IPR044750">
    <property type="entry name" value="C2_SRC2/BAP"/>
</dbReference>
<evidence type="ECO:0000313" key="2">
    <source>
        <dbReference type="EMBL" id="KAK7340181.1"/>
    </source>
</evidence>